<dbReference type="GO" id="GO:0044550">
    <property type="term" value="P:secondary metabolite biosynthetic process"/>
    <property type="evidence" value="ECO:0007669"/>
    <property type="project" value="TreeGrafter"/>
</dbReference>
<dbReference type="GO" id="GO:0043041">
    <property type="term" value="P:amino acid activation for nonribosomal peptide biosynthetic process"/>
    <property type="evidence" value="ECO:0007669"/>
    <property type="project" value="TreeGrafter"/>
</dbReference>
<dbReference type="Pfam" id="PF13193">
    <property type="entry name" value="AMP-binding_C"/>
    <property type="match status" value="1"/>
</dbReference>
<dbReference type="Gene3D" id="3.40.50.980">
    <property type="match status" value="2"/>
</dbReference>
<dbReference type="NCBIfam" id="TIGR01733">
    <property type="entry name" value="AA-adenyl-dom"/>
    <property type="match status" value="1"/>
</dbReference>
<keyword evidence="3" id="KW-1185">Reference proteome</keyword>
<gene>
    <name evidence="2" type="ORF">J3U88_29985</name>
</gene>
<comment type="caution">
    <text evidence="2">The sequence shown here is derived from an EMBL/GenBank/DDBJ whole genome shotgun (WGS) entry which is preliminary data.</text>
</comment>
<protein>
    <submittedName>
        <fullName evidence="2">Amino acid adenylation domain-containing protein</fullName>
    </submittedName>
</protein>
<dbReference type="Gene3D" id="3.30.559.30">
    <property type="entry name" value="Nonribosomal peptide synthetase, condensation domain"/>
    <property type="match status" value="1"/>
</dbReference>
<dbReference type="GO" id="GO:0005737">
    <property type="term" value="C:cytoplasm"/>
    <property type="evidence" value="ECO:0007669"/>
    <property type="project" value="TreeGrafter"/>
</dbReference>
<accession>A0A8J7QHX0</accession>
<dbReference type="InterPro" id="IPR010071">
    <property type="entry name" value="AA_adenyl_dom"/>
</dbReference>
<dbReference type="InterPro" id="IPR001242">
    <property type="entry name" value="Condensation_dom"/>
</dbReference>
<dbReference type="InterPro" id="IPR036736">
    <property type="entry name" value="ACP-like_sf"/>
</dbReference>
<dbReference type="SUPFAM" id="SSF52777">
    <property type="entry name" value="CoA-dependent acyltransferases"/>
    <property type="match status" value="3"/>
</dbReference>
<dbReference type="InterPro" id="IPR025110">
    <property type="entry name" value="AMP-bd_C"/>
</dbReference>
<dbReference type="Pfam" id="PF00550">
    <property type="entry name" value="PP-binding"/>
    <property type="match status" value="1"/>
</dbReference>
<feature type="domain" description="Carrier" evidence="1">
    <location>
        <begin position="695"/>
        <end position="769"/>
    </location>
</feature>
<dbReference type="Gene3D" id="3.30.559.10">
    <property type="entry name" value="Chloramphenicol acetyltransferase-like domain"/>
    <property type="match status" value="1"/>
</dbReference>
<dbReference type="PANTHER" id="PTHR45527">
    <property type="entry name" value="NONRIBOSOMAL PEPTIDE SYNTHETASE"/>
    <property type="match status" value="1"/>
</dbReference>
<dbReference type="EMBL" id="JAFREP010000042">
    <property type="protein sequence ID" value="MBO1322740.1"/>
    <property type="molecule type" value="Genomic_DNA"/>
</dbReference>
<dbReference type="Pfam" id="PF00501">
    <property type="entry name" value="AMP-binding"/>
    <property type="match status" value="1"/>
</dbReference>
<dbReference type="SUPFAM" id="SSF56801">
    <property type="entry name" value="Acetyl-CoA synthetase-like"/>
    <property type="match status" value="1"/>
</dbReference>
<dbReference type="GO" id="GO:0031177">
    <property type="term" value="F:phosphopantetheine binding"/>
    <property type="evidence" value="ECO:0007669"/>
    <property type="project" value="TreeGrafter"/>
</dbReference>
<sequence length="1619" mass="181008">MNSTLTEPIESEQEVPVVLSPPPGLPPGETVEQVTLVLDRQQPCFFEAPLETALAALCLRTLTLLNGGETPPILWQIGASFHLLPGDARDQEALTAALQNPCLDPPAANVVIGSAPTAPVSAACLITFFADPQTVTLTVTAAPELGAGFAALLTRYLHHGAACPSDTRGNVLLPAADRRLLLETWQPKTPEPHRCKPLHEQFSAWAALFPDHPAVQSRDLSWSYGLLDQQSNFLACILRETLDVQTGDLVAVYPDRRAYLPLQLLATLKAGGVYLPLDPEAPQQRLAFMLSDAAPKVVLCYGRPPGVIEDCDAKVVRLDRLVWHGQHRGSNAPCTGRDLAYTIYTSGSTGHPKAVQVQHDQFDSMIHAQIAGFGVHQESRVLQMASPAFDASLSELFLALLSGAALVIAESADVANHGRLRKLIADFAVTHATFPPAYLHELSDAALEPLQTIITAGEAPIQEDSLRWAQSKRVINAYGPTETAVCAAFFTVPADFDPGQTLPIGRPLPHLRMYIVDEQGDLLPPGVVGELCIAGRGVARGYLHRPELQARKFSADPFHPGETWYRSGDLAYQRADGLFVFVGRRDDQVKINGYRVELGEIKGQLERRPAVDEALVVVARNQQERGALIAYIVLKKGQRLNAENHPRRQLAKVLPQHMLPHHFIVLDQFPRNSSGKIDRKALPHVTRGGDTPYLAPRTEVERLLVKLWQAVLDQTNIGVNDHFFELGGDSLTAIHFISSLPESIHGFTIADLFHFPVLKELAAEIEKQQPTWNPAAEPAKPQRLHDTRFLLNPHQRDLLADGAKKAGLVIAVTRPLLKPDPSLLEQAATYVQQQHPGLARVFDDRERARLCQAPARIHLLPATDEDPRFAVQQAFDHEQLPLWAIYLIGDSHLAIAATPLLCDEQDMLVLRRDLEQAYRDLAAERPVHFAQNPPNPLLVLDRYQAPAARISIPSPPALPTESVTFGHTWTRSQTRGLLIGAGKPFRCRAVELVAAALAQLAHAEPGWGLPHLVWLRDAVRRVTAGPDYSHAVAGHTRLVALPLPHHGDDWPAWIRATKENNRRRESWPTRLHQDQAAIHLIWCDRLDTDLPEQNLLGELDGSPSRVGTRFNSARFPLSLRFWVWQGQLHLRGTLNWETIRCDGTVFAQRLAAGIDAMVERCCSRKTTWPTPSDFGITHLDLATFDSLLAAQQVDAGEVADLTTTSAWQSSILRDEADAGKPCYLRQHSFRLRGKLEIDAAERAWTGLTQRHAVLRTAFLVPTDGPALQWTRKRFNPPLRWVDLSHYRDAEQIERAQEQKRRQRDQAQRETLLDIMFLRYGRDDHEMVLWLHPLLGDTRSMQHLLDEWLISYQAFLDGEAPKLSHRPPFRDYTHWLHDRNREGALAFWQDYLNETEPQLLSAPEPEAPLHRRFTITWPETLVSRLRHWSTQRGLSMNAALKALWGLSLARQGQRPDPVFGTTLSGRPEALGEAQTMLGLFQVLVPWCMHLDREHDFAELVRHTQNLTAEMERLTPLPLEQITPDQAMFDHILLLEPAWQPPDVVPTLTMTPHYQFEHYPFALNTFVTIGAEIQWRLAFDHHRIQEDMVHSLVSSCESILLRILDEGEASLSDLGLVPKQG</sequence>
<dbReference type="GO" id="GO:0003824">
    <property type="term" value="F:catalytic activity"/>
    <property type="evidence" value="ECO:0007669"/>
    <property type="project" value="InterPro"/>
</dbReference>
<dbReference type="RefSeq" id="WP_207862712.1">
    <property type="nucleotide sequence ID" value="NZ_JAFREP010000042.1"/>
</dbReference>
<reference evidence="2" key="1">
    <citation type="submission" date="2021-03" db="EMBL/GenBank/DDBJ databases">
        <authorList>
            <person name="Wang G."/>
        </authorList>
    </citation>
    <scope>NUCLEOTIDE SEQUENCE</scope>
    <source>
        <strain evidence="2">KCTC 12899</strain>
    </source>
</reference>
<dbReference type="PROSITE" id="PS50075">
    <property type="entry name" value="CARRIER"/>
    <property type="match status" value="1"/>
</dbReference>
<dbReference type="CDD" id="cd05930">
    <property type="entry name" value="A_NRPS"/>
    <property type="match status" value="1"/>
</dbReference>
<dbReference type="Gene3D" id="3.30.300.30">
    <property type="match status" value="1"/>
</dbReference>
<proteinExistence type="predicted"/>
<dbReference type="Pfam" id="PF00668">
    <property type="entry name" value="Condensation"/>
    <property type="match status" value="1"/>
</dbReference>
<organism evidence="2 3">
    <name type="scientific">Acanthopleuribacter pedis</name>
    <dbReference type="NCBI Taxonomy" id="442870"/>
    <lineage>
        <taxon>Bacteria</taxon>
        <taxon>Pseudomonadati</taxon>
        <taxon>Acidobacteriota</taxon>
        <taxon>Holophagae</taxon>
        <taxon>Acanthopleuribacterales</taxon>
        <taxon>Acanthopleuribacteraceae</taxon>
        <taxon>Acanthopleuribacter</taxon>
    </lineage>
</organism>
<dbReference type="InterPro" id="IPR009081">
    <property type="entry name" value="PP-bd_ACP"/>
</dbReference>
<name>A0A8J7QHX0_9BACT</name>
<dbReference type="SUPFAM" id="SSF47336">
    <property type="entry name" value="ACP-like"/>
    <property type="match status" value="1"/>
</dbReference>
<evidence type="ECO:0000313" key="3">
    <source>
        <dbReference type="Proteomes" id="UP000664417"/>
    </source>
</evidence>
<evidence type="ECO:0000259" key="1">
    <source>
        <dbReference type="PROSITE" id="PS50075"/>
    </source>
</evidence>
<evidence type="ECO:0000313" key="2">
    <source>
        <dbReference type="EMBL" id="MBO1322740.1"/>
    </source>
</evidence>
<dbReference type="Gene3D" id="1.10.1200.10">
    <property type="entry name" value="ACP-like"/>
    <property type="match status" value="1"/>
</dbReference>
<dbReference type="Proteomes" id="UP000664417">
    <property type="component" value="Unassembled WGS sequence"/>
</dbReference>
<dbReference type="PANTHER" id="PTHR45527:SF1">
    <property type="entry name" value="FATTY ACID SYNTHASE"/>
    <property type="match status" value="1"/>
</dbReference>
<dbReference type="InterPro" id="IPR000873">
    <property type="entry name" value="AMP-dep_synth/lig_dom"/>
</dbReference>
<dbReference type="InterPro" id="IPR045851">
    <property type="entry name" value="AMP-bd_C_sf"/>
</dbReference>
<dbReference type="Gene3D" id="2.30.38.10">
    <property type="entry name" value="Luciferase, Domain 3"/>
    <property type="match status" value="1"/>
</dbReference>
<dbReference type="InterPro" id="IPR023213">
    <property type="entry name" value="CAT-like_dom_sf"/>
</dbReference>